<organism evidence="2 3">
    <name type="scientific">Trichomonascus ciferrii</name>
    <dbReference type="NCBI Taxonomy" id="44093"/>
    <lineage>
        <taxon>Eukaryota</taxon>
        <taxon>Fungi</taxon>
        <taxon>Dikarya</taxon>
        <taxon>Ascomycota</taxon>
        <taxon>Saccharomycotina</taxon>
        <taxon>Dipodascomycetes</taxon>
        <taxon>Dipodascales</taxon>
        <taxon>Trichomonascaceae</taxon>
        <taxon>Trichomonascus</taxon>
        <taxon>Trichomonascus ciferrii complex</taxon>
    </lineage>
</organism>
<dbReference type="PANTHER" id="PTHR37015:SF2">
    <property type="entry name" value="REVERSE TRANSCRIPTASE DOMAIN-CONTAINING PROTEIN"/>
    <property type="match status" value="1"/>
</dbReference>
<evidence type="ECO:0000313" key="3">
    <source>
        <dbReference type="Proteomes" id="UP000761534"/>
    </source>
</evidence>
<sequence>MSSSLPETLSDVFNTKVKELDRIHRQFNRQREELYAAAASKGSVAEKVSELVRGAARLKGFPNDANQKKPAVGGDHQSRASHINARKYWLQHGVDPSFSDEMLNRVADGLTAEIDLVHSKNQHALFFSQLLSEWLTESNQHDSGDDKADDNGREEMYKQRETWESIVFQEHEVDVVSINQYLNALFIESSTVSARAIEGVRERFEEYGTAFSQLEQFDNHSLEVTGRALLKSGQLTEEKTNTLTDLLNNKDVSQEVCDVLNMRLANLDNWDWSLDAVPLEMRRQLNGKYRVYMDSDLLDALLVEFVGRKWSVLFRDEVRGFIRTDAWSTKQTNRLSNVDIVRREHYLNEGRAILNRNSIAVKRRDMYATDYFMQMLPESFHDVADHYNTEDDDESDIDSVTSEPQKKNQPHNTLIHLMLTEAIISTTIHKEFSVVCSDFKWFGPSLPHATIRAVLEFFGIPDVWLDFFTRFLEVPVKFALDGDNGNVTRRKCGVPMNHALSDFFGEVILFCLDYAVDKYGHGTILYRLHDDFWIWGTQSDVNSSWSAVLNFVNVFGLEINEEKSGSAQVGEKSDDNDSTATTLPQGDVKWGMLKFDPAKCCFVIDQSLVDEHIDEFKLQLASRHSILSWIKAYNSYMAFFLRNCGQPAVCFEEEHIDMVLQTISKVETAIFPDFGSCIKYLQHVISNKFNVSDMPEGFFYFPFREGGVELLNPYIKLLTMKDGLDKTVTELVDDALSKEKAEYQRLKRQYEESGGRHSDRSDIIDADEFMPFEEYIRFREQKSTSFGTLYNQLMAAPTQRTVWATQPHQDIEDPYWLWIYQLYTPKVEEKFGSSALLQEGSASLGVLKFLNSGKVKWKA</sequence>
<dbReference type="AlphaFoldDB" id="A0A642UJS6"/>
<dbReference type="Proteomes" id="UP000761534">
    <property type="component" value="Unassembled WGS sequence"/>
</dbReference>
<evidence type="ECO:0000256" key="1">
    <source>
        <dbReference type="SAM" id="MobiDB-lite"/>
    </source>
</evidence>
<accession>A0A642UJS6</accession>
<keyword evidence="3" id="KW-1185">Reference proteome</keyword>
<dbReference type="EMBL" id="SWFS01000575">
    <property type="protein sequence ID" value="KAA8896748.1"/>
    <property type="molecule type" value="Genomic_DNA"/>
</dbReference>
<comment type="caution">
    <text evidence="2">The sequence shown here is derived from an EMBL/GenBank/DDBJ whole genome shotgun (WGS) entry which is preliminary data.</text>
</comment>
<dbReference type="OrthoDB" id="74545at2759"/>
<feature type="region of interest" description="Disordered" evidence="1">
    <location>
        <begin position="389"/>
        <end position="408"/>
    </location>
</feature>
<evidence type="ECO:0000313" key="2">
    <source>
        <dbReference type="EMBL" id="KAA8896748.1"/>
    </source>
</evidence>
<dbReference type="VEuPathDB" id="FungiDB:TRICI_006833"/>
<dbReference type="InterPro" id="IPR043502">
    <property type="entry name" value="DNA/RNA_pol_sf"/>
</dbReference>
<dbReference type="PANTHER" id="PTHR37015">
    <property type="entry name" value="REVERSE TRANSCRIPTASE DOMAIN-CONTAINING PROTEIN"/>
    <property type="match status" value="1"/>
</dbReference>
<protein>
    <recommendedName>
        <fullName evidence="4">Reverse transcriptase domain-containing protein</fullName>
    </recommendedName>
</protein>
<proteinExistence type="predicted"/>
<evidence type="ECO:0008006" key="4">
    <source>
        <dbReference type="Google" id="ProtNLM"/>
    </source>
</evidence>
<gene>
    <name evidence="2" type="ORF">TRICI_006833</name>
</gene>
<name>A0A642UJS6_9ASCO</name>
<reference evidence="2" key="1">
    <citation type="journal article" date="2019" name="G3 (Bethesda)">
        <title>Genome Assemblies of Two Rare Opportunistic Yeast Pathogens: Diutina rugosa (syn. Candida rugosa) and Trichomonascus ciferrii (syn. Candida ciferrii).</title>
        <authorList>
            <person name="Mixao V."/>
            <person name="Saus E."/>
            <person name="Hansen A.P."/>
            <person name="Lass-Florl C."/>
            <person name="Gabaldon T."/>
        </authorList>
    </citation>
    <scope>NUCLEOTIDE SEQUENCE</scope>
    <source>
        <strain evidence="2">CBS 4856</strain>
    </source>
</reference>
<dbReference type="SUPFAM" id="SSF56672">
    <property type="entry name" value="DNA/RNA polymerases"/>
    <property type="match status" value="1"/>
</dbReference>